<keyword evidence="1" id="KW-0805">Transcription regulation</keyword>
<evidence type="ECO:0000256" key="2">
    <source>
        <dbReference type="ARBA" id="ARBA00023125"/>
    </source>
</evidence>
<dbReference type="Gene3D" id="1.10.10.10">
    <property type="entry name" value="Winged helix-like DNA-binding domain superfamily/Winged helix DNA-binding domain"/>
    <property type="match status" value="1"/>
</dbReference>
<dbReference type="PROSITE" id="PS50042">
    <property type="entry name" value="CNMP_BINDING_3"/>
    <property type="match status" value="1"/>
</dbReference>
<keyword evidence="3" id="KW-0804">Transcription</keyword>
<keyword evidence="7" id="KW-1185">Reference proteome</keyword>
<dbReference type="AlphaFoldDB" id="A0A1G9NIY4"/>
<dbReference type="InterPro" id="IPR036388">
    <property type="entry name" value="WH-like_DNA-bd_sf"/>
</dbReference>
<dbReference type="GO" id="GO:0003677">
    <property type="term" value="F:DNA binding"/>
    <property type="evidence" value="ECO:0007669"/>
    <property type="project" value="UniProtKB-KW"/>
</dbReference>
<dbReference type="GO" id="GO:0003700">
    <property type="term" value="F:DNA-binding transcription factor activity"/>
    <property type="evidence" value="ECO:0007669"/>
    <property type="project" value="TreeGrafter"/>
</dbReference>
<organism evidence="6 7">
    <name type="scientific">Paracoccus chinensis</name>
    <dbReference type="NCBI Taxonomy" id="525640"/>
    <lineage>
        <taxon>Bacteria</taxon>
        <taxon>Pseudomonadati</taxon>
        <taxon>Pseudomonadota</taxon>
        <taxon>Alphaproteobacteria</taxon>
        <taxon>Rhodobacterales</taxon>
        <taxon>Paracoccaceae</taxon>
        <taxon>Paracoccus</taxon>
    </lineage>
</organism>
<dbReference type="Pfam" id="PF00027">
    <property type="entry name" value="cNMP_binding"/>
    <property type="match status" value="1"/>
</dbReference>
<dbReference type="InterPro" id="IPR014710">
    <property type="entry name" value="RmlC-like_jellyroll"/>
</dbReference>
<keyword evidence="6" id="KW-0418">Kinase</keyword>
<dbReference type="STRING" id="525640.SAMN04487971_1316"/>
<dbReference type="Proteomes" id="UP000199555">
    <property type="component" value="Unassembled WGS sequence"/>
</dbReference>
<dbReference type="PROSITE" id="PS51063">
    <property type="entry name" value="HTH_CRP_2"/>
    <property type="match status" value="1"/>
</dbReference>
<evidence type="ECO:0000256" key="1">
    <source>
        <dbReference type="ARBA" id="ARBA00023015"/>
    </source>
</evidence>
<dbReference type="CDD" id="cd00038">
    <property type="entry name" value="CAP_ED"/>
    <property type="match status" value="1"/>
</dbReference>
<dbReference type="EMBL" id="FNGE01000031">
    <property type="protein sequence ID" value="SDL86379.1"/>
    <property type="molecule type" value="Genomic_DNA"/>
</dbReference>
<keyword evidence="6" id="KW-0808">Transferase</keyword>
<accession>A0A1G9NIY4</accession>
<dbReference type="InterPro" id="IPR050397">
    <property type="entry name" value="Env_Response_Regulators"/>
</dbReference>
<dbReference type="InterPro" id="IPR036390">
    <property type="entry name" value="WH_DNA-bd_sf"/>
</dbReference>
<keyword evidence="2" id="KW-0238">DNA-binding</keyword>
<feature type="domain" description="HTH crp-type" evidence="5">
    <location>
        <begin position="102"/>
        <end position="170"/>
    </location>
</feature>
<protein>
    <submittedName>
        <fullName evidence="6">cAMP-binding domain of CRP or a regulatory subunit of cAMP-dependent protein kinases</fullName>
    </submittedName>
</protein>
<proteinExistence type="predicted"/>
<gene>
    <name evidence="6" type="ORF">SAMN04487971_1316</name>
</gene>
<dbReference type="SUPFAM" id="SSF51206">
    <property type="entry name" value="cAMP-binding domain-like"/>
    <property type="match status" value="1"/>
</dbReference>
<dbReference type="SMART" id="SM00419">
    <property type="entry name" value="HTH_CRP"/>
    <property type="match status" value="1"/>
</dbReference>
<name>A0A1G9NIY4_9RHOB</name>
<sequence length="181" mass="19752">MPEALFIVLEGWIKLYRMAPSRVEAVVTTLSDGQSFGEAAALCGQPYLMSAGAISPSRLLRLDAGHVRRLLHSEPVLAASMLAPAFVHLEQLVTHIEELKARTSVERVTEFLLSLAAECEGECSIALPYSKGLIAGQLGMKPETLSRAFARLREHGVQADATVVRIEDMDRLRDLLAEEVA</sequence>
<dbReference type="Pfam" id="PF13545">
    <property type="entry name" value="HTH_Crp_2"/>
    <property type="match status" value="1"/>
</dbReference>
<dbReference type="InterPro" id="IPR018490">
    <property type="entry name" value="cNMP-bd_dom_sf"/>
</dbReference>
<evidence type="ECO:0000313" key="6">
    <source>
        <dbReference type="EMBL" id="SDL86379.1"/>
    </source>
</evidence>
<dbReference type="GO" id="GO:0016301">
    <property type="term" value="F:kinase activity"/>
    <property type="evidence" value="ECO:0007669"/>
    <property type="project" value="UniProtKB-KW"/>
</dbReference>
<feature type="domain" description="Cyclic nucleotide-binding" evidence="4">
    <location>
        <begin position="1"/>
        <end position="71"/>
    </location>
</feature>
<evidence type="ECO:0000313" key="7">
    <source>
        <dbReference type="Proteomes" id="UP000199555"/>
    </source>
</evidence>
<dbReference type="PANTHER" id="PTHR24567:SF74">
    <property type="entry name" value="HTH-TYPE TRANSCRIPTIONAL REGULATOR ARCR"/>
    <property type="match status" value="1"/>
</dbReference>
<evidence type="ECO:0000259" key="5">
    <source>
        <dbReference type="PROSITE" id="PS51063"/>
    </source>
</evidence>
<evidence type="ECO:0000256" key="3">
    <source>
        <dbReference type="ARBA" id="ARBA00023163"/>
    </source>
</evidence>
<dbReference type="Gene3D" id="2.60.120.10">
    <property type="entry name" value="Jelly Rolls"/>
    <property type="match status" value="1"/>
</dbReference>
<evidence type="ECO:0000259" key="4">
    <source>
        <dbReference type="PROSITE" id="PS50042"/>
    </source>
</evidence>
<dbReference type="GO" id="GO:0005829">
    <property type="term" value="C:cytosol"/>
    <property type="evidence" value="ECO:0007669"/>
    <property type="project" value="TreeGrafter"/>
</dbReference>
<dbReference type="PANTHER" id="PTHR24567">
    <property type="entry name" value="CRP FAMILY TRANSCRIPTIONAL REGULATORY PROTEIN"/>
    <property type="match status" value="1"/>
</dbReference>
<reference evidence="7" key="1">
    <citation type="submission" date="2016-10" db="EMBL/GenBank/DDBJ databases">
        <authorList>
            <person name="Varghese N."/>
            <person name="Submissions S."/>
        </authorList>
    </citation>
    <scope>NUCLEOTIDE SEQUENCE [LARGE SCALE GENOMIC DNA]</scope>
    <source>
        <strain evidence="7">CGMCC 1.7655</strain>
    </source>
</reference>
<dbReference type="SUPFAM" id="SSF46785">
    <property type="entry name" value="Winged helix' DNA-binding domain"/>
    <property type="match status" value="1"/>
</dbReference>
<dbReference type="InterPro" id="IPR000595">
    <property type="entry name" value="cNMP-bd_dom"/>
</dbReference>
<dbReference type="InterPro" id="IPR012318">
    <property type="entry name" value="HTH_CRP"/>
</dbReference>